<evidence type="ECO:0000256" key="2">
    <source>
        <dbReference type="ARBA" id="ARBA00022475"/>
    </source>
</evidence>
<evidence type="ECO:0000256" key="4">
    <source>
        <dbReference type="ARBA" id="ARBA00022989"/>
    </source>
</evidence>
<evidence type="ECO:0000256" key="6">
    <source>
        <dbReference type="SAM" id="Phobius"/>
    </source>
</evidence>
<comment type="caution">
    <text evidence="8">The sequence shown here is derived from an EMBL/GenBank/DDBJ whole genome shotgun (WGS) entry which is preliminary data.</text>
</comment>
<dbReference type="AlphaFoldDB" id="A0AAP4BV46"/>
<proteinExistence type="predicted"/>
<keyword evidence="2" id="KW-1003">Cell membrane</keyword>
<dbReference type="InterPro" id="IPR018076">
    <property type="entry name" value="T2SS_GspF_dom"/>
</dbReference>
<dbReference type="PANTHER" id="PTHR35007:SF4">
    <property type="entry name" value="CONSERVED TRANSMEMBRANE PROTEIN-RELATED"/>
    <property type="match status" value="1"/>
</dbReference>
<feature type="transmembrane region" description="Helical" evidence="6">
    <location>
        <begin position="236"/>
        <end position="254"/>
    </location>
</feature>
<reference evidence="8" key="1">
    <citation type="submission" date="2023-05" db="EMBL/GenBank/DDBJ databases">
        <title>Metabolic capabilities are highly conserved among human nasal-associated Corynebacterium species in pangenomic analyses.</title>
        <authorList>
            <person name="Tran T.H."/>
            <person name="Roberts A.Q."/>
            <person name="Escapa I.F."/>
            <person name="Gao W."/>
            <person name="Conlan S."/>
            <person name="Kong H."/>
            <person name="Segre J.A."/>
            <person name="Kelly M.S."/>
            <person name="Lemon K.P."/>
        </authorList>
    </citation>
    <scope>NUCLEOTIDE SEQUENCE</scope>
    <source>
        <strain evidence="8">KPL2654</strain>
    </source>
</reference>
<keyword evidence="5 6" id="KW-0472">Membrane</keyword>
<dbReference type="PANTHER" id="PTHR35007">
    <property type="entry name" value="INTEGRAL MEMBRANE PROTEIN-RELATED"/>
    <property type="match status" value="1"/>
</dbReference>
<dbReference type="RefSeq" id="WP_284589900.1">
    <property type="nucleotide sequence ID" value="NZ_JASNVP010000007.1"/>
</dbReference>
<evidence type="ECO:0000259" key="7">
    <source>
        <dbReference type="Pfam" id="PF00482"/>
    </source>
</evidence>
<evidence type="ECO:0000313" key="8">
    <source>
        <dbReference type="EMBL" id="MDK4326533.1"/>
    </source>
</evidence>
<keyword evidence="3 6" id="KW-0812">Transmembrane</keyword>
<feature type="transmembrane region" description="Helical" evidence="6">
    <location>
        <begin position="38"/>
        <end position="71"/>
    </location>
</feature>
<name>A0AAP4BV46_9CORY</name>
<dbReference type="Pfam" id="PF00482">
    <property type="entry name" value="T2SSF"/>
    <property type="match status" value="1"/>
</dbReference>
<accession>A0AAP4BV46</accession>
<comment type="subcellular location">
    <subcellularLocation>
        <location evidence="1">Cell membrane</location>
        <topology evidence="1">Multi-pass membrane protein</topology>
    </subcellularLocation>
</comment>
<feature type="domain" description="Type II secretion system protein GspF" evidence="7">
    <location>
        <begin position="100"/>
        <end position="221"/>
    </location>
</feature>
<evidence type="ECO:0000313" key="9">
    <source>
        <dbReference type="Proteomes" id="UP001226160"/>
    </source>
</evidence>
<gene>
    <name evidence="8" type="ORF">QPX54_08465</name>
</gene>
<dbReference type="EMBL" id="JASNVP010000007">
    <property type="protein sequence ID" value="MDK4326533.1"/>
    <property type="molecule type" value="Genomic_DNA"/>
</dbReference>
<feature type="transmembrane region" description="Helical" evidence="6">
    <location>
        <begin position="206"/>
        <end position="230"/>
    </location>
</feature>
<organism evidence="8 9">
    <name type="scientific">Corynebacterium propinquum</name>
    <dbReference type="NCBI Taxonomy" id="43769"/>
    <lineage>
        <taxon>Bacteria</taxon>
        <taxon>Bacillati</taxon>
        <taxon>Actinomycetota</taxon>
        <taxon>Actinomycetes</taxon>
        <taxon>Mycobacteriales</taxon>
        <taxon>Corynebacteriaceae</taxon>
        <taxon>Corynebacterium</taxon>
    </lineage>
</organism>
<sequence>MMSAAVMCLALAMVISPVAARARIGKPQQALVPKEFVLTITVVFLVVTVLMAVGTFALAVAGAIAAATVLVSVRQVVRRRRIMADTKALGAYIGQLAADIDSGAHHFHAVETAAEHLPDDTPPRVRTIAESAAAQARFGHSPAYAFTQHSSAELPQLQRLAVLWSAAGRHGIALAGLLESVHRSITGASRHRSATEASLQGPQATAVILTCLPLAGITMGMAMGAAPISFLLTTQLGGIALVCGVGLSCAGFMWSRTITSKAVGDTP</sequence>
<evidence type="ECO:0000256" key="3">
    <source>
        <dbReference type="ARBA" id="ARBA00022692"/>
    </source>
</evidence>
<dbReference type="GO" id="GO:0005886">
    <property type="term" value="C:plasma membrane"/>
    <property type="evidence" value="ECO:0007669"/>
    <property type="project" value="UniProtKB-SubCell"/>
</dbReference>
<keyword evidence="4 6" id="KW-1133">Transmembrane helix</keyword>
<evidence type="ECO:0000256" key="5">
    <source>
        <dbReference type="ARBA" id="ARBA00023136"/>
    </source>
</evidence>
<evidence type="ECO:0000256" key="1">
    <source>
        <dbReference type="ARBA" id="ARBA00004651"/>
    </source>
</evidence>
<protein>
    <submittedName>
        <fullName evidence="8">Type II secretion system F family protein</fullName>
    </submittedName>
</protein>
<dbReference type="Proteomes" id="UP001226160">
    <property type="component" value="Unassembled WGS sequence"/>
</dbReference>